<keyword evidence="3" id="KW-1185">Reference proteome</keyword>
<gene>
    <name evidence="2" type="ORF">Verru16b_00269</name>
</gene>
<dbReference type="PATRIC" id="fig|1838286.3.peg.271"/>
<sequence>MRLPLLFLLLPLVAAADPVWRPFSADSPWNTPLPADAAVDRDSPALIADLADRGPWLINIKDWSIPVYFVDAATTPRHDVGDLRPGIYGKGFAFPRQIPIPDGAIASPPVGDHSDNHLSVIDRTLGLEWGMWAARQDATGRWFTGLGAVTDLTGTGVAPPWYDNPRELDSHRARAGGFPLIAGLIRVDEIKAGRIAHALAFAYDHCRTGLFVPPASTSQVTQLEAVDSRGIPMGGRLQLDPAWDVEGSGLSPAGKIIARALQEYGAYCSDYAGANVLYAENSPAAVQAWAGLLDPHDLAVIFNPDFIRQHFRVIDLGTLLPGQNLSVPPPYLLSLSFAGEIARIDPYARTILLPAADLAGPAVWRTLPAGAQLDLGGSGWAQATRLILTAPDGATSTWTIQRL</sequence>
<proteinExistence type="predicted"/>
<dbReference type="AlphaFoldDB" id="A0A1I7PHX7"/>
<organism evidence="2 3">
    <name type="scientific">Lacunisphaera limnophila</name>
    <dbReference type="NCBI Taxonomy" id="1838286"/>
    <lineage>
        <taxon>Bacteria</taxon>
        <taxon>Pseudomonadati</taxon>
        <taxon>Verrucomicrobiota</taxon>
        <taxon>Opitutia</taxon>
        <taxon>Opitutales</taxon>
        <taxon>Opitutaceae</taxon>
        <taxon>Lacunisphaera</taxon>
    </lineage>
</organism>
<protein>
    <submittedName>
        <fullName evidence="2">Uncharacterized protein</fullName>
    </submittedName>
</protein>
<feature type="chain" id="PRO_5009304134" evidence="1">
    <location>
        <begin position="17"/>
        <end position="403"/>
    </location>
</feature>
<feature type="signal peptide" evidence="1">
    <location>
        <begin position="1"/>
        <end position="16"/>
    </location>
</feature>
<evidence type="ECO:0000313" key="3">
    <source>
        <dbReference type="Proteomes" id="UP000095228"/>
    </source>
</evidence>
<name>A0A1I7PHX7_9BACT</name>
<accession>A0A1I7PHX7</accession>
<dbReference type="Proteomes" id="UP000095228">
    <property type="component" value="Chromosome"/>
</dbReference>
<reference evidence="2 3" key="1">
    <citation type="submission" date="2016-06" db="EMBL/GenBank/DDBJ databases">
        <title>Three novel species with peptidoglycan cell walls form the new genus Lacunisphaera gen. nov. in the family Opitutaceae of the verrucomicrobial subdivision 4.</title>
        <authorList>
            <person name="Rast P."/>
            <person name="Gloeckner I."/>
            <person name="Jogler M."/>
            <person name="Boedeker C."/>
            <person name="Jeske O."/>
            <person name="Wiegand S."/>
            <person name="Reinhardt R."/>
            <person name="Schumann P."/>
            <person name="Rohde M."/>
            <person name="Spring S."/>
            <person name="Gloeckner F.O."/>
            <person name="Jogler C."/>
        </authorList>
    </citation>
    <scope>NUCLEOTIDE SEQUENCE [LARGE SCALE GENOMIC DNA]</scope>
    <source>
        <strain evidence="2 3">IG16b</strain>
    </source>
</reference>
<keyword evidence="1" id="KW-0732">Signal</keyword>
<dbReference type="STRING" id="1838286.Verru16b_00269"/>
<evidence type="ECO:0000256" key="1">
    <source>
        <dbReference type="SAM" id="SignalP"/>
    </source>
</evidence>
<dbReference type="KEGG" id="obg:Verru16b_00269"/>
<dbReference type="EMBL" id="CP016094">
    <property type="protein sequence ID" value="AOS43226.1"/>
    <property type="molecule type" value="Genomic_DNA"/>
</dbReference>
<evidence type="ECO:0000313" key="2">
    <source>
        <dbReference type="EMBL" id="AOS43226.1"/>
    </source>
</evidence>